<name>A0ABD2NEE3_9CUCU</name>
<evidence type="ECO:0000313" key="8">
    <source>
        <dbReference type="Proteomes" id="UP001516400"/>
    </source>
</evidence>
<keyword evidence="1" id="KW-0479">Metal-binding</keyword>
<dbReference type="EMBL" id="JABFTP020000103">
    <property type="protein sequence ID" value="KAL3277143.1"/>
    <property type="molecule type" value="Genomic_DNA"/>
</dbReference>
<gene>
    <name evidence="7" type="ORF">HHI36_012497</name>
</gene>
<reference evidence="7 8" key="1">
    <citation type="journal article" date="2021" name="BMC Biol.">
        <title>Horizontally acquired antibacterial genes associated with adaptive radiation of ladybird beetles.</title>
        <authorList>
            <person name="Li H.S."/>
            <person name="Tang X.F."/>
            <person name="Huang Y.H."/>
            <person name="Xu Z.Y."/>
            <person name="Chen M.L."/>
            <person name="Du X.Y."/>
            <person name="Qiu B.Y."/>
            <person name="Chen P.T."/>
            <person name="Zhang W."/>
            <person name="Slipinski A."/>
            <person name="Escalona H.E."/>
            <person name="Waterhouse R.M."/>
            <person name="Zwick A."/>
            <person name="Pang H."/>
        </authorList>
    </citation>
    <scope>NUCLEOTIDE SEQUENCE [LARGE SCALE GENOMIC DNA]</scope>
    <source>
        <strain evidence="7">SYSU2018</strain>
    </source>
</reference>
<keyword evidence="5" id="KW-1133">Transmembrane helix</keyword>
<organism evidence="7 8">
    <name type="scientific">Cryptolaemus montrouzieri</name>
    <dbReference type="NCBI Taxonomy" id="559131"/>
    <lineage>
        <taxon>Eukaryota</taxon>
        <taxon>Metazoa</taxon>
        <taxon>Ecdysozoa</taxon>
        <taxon>Arthropoda</taxon>
        <taxon>Hexapoda</taxon>
        <taxon>Insecta</taxon>
        <taxon>Pterygota</taxon>
        <taxon>Neoptera</taxon>
        <taxon>Endopterygota</taxon>
        <taxon>Coleoptera</taxon>
        <taxon>Polyphaga</taxon>
        <taxon>Cucujiformia</taxon>
        <taxon>Coccinelloidea</taxon>
        <taxon>Coccinellidae</taxon>
        <taxon>Scymninae</taxon>
        <taxon>Scymnini</taxon>
        <taxon>Cryptolaemus</taxon>
    </lineage>
</organism>
<evidence type="ECO:0000256" key="4">
    <source>
        <dbReference type="PROSITE-ProRule" id="PRU00175"/>
    </source>
</evidence>
<evidence type="ECO:0000256" key="3">
    <source>
        <dbReference type="ARBA" id="ARBA00022833"/>
    </source>
</evidence>
<proteinExistence type="predicted"/>
<dbReference type="AlphaFoldDB" id="A0ABD2NEE3"/>
<evidence type="ECO:0000256" key="2">
    <source>
        <dbReference type="ARBA" id="ARBA00022771"/>
    </source>
</evidence>
<dbReference type="PROSITE" id="PS50089">
    <property type="entry name" value="ZF_RING_2"/>
    <property type="match status" value="1"/>
</dbReference>
<evidence type="ECO:0000256" key="1">
    <source>
        <dbReference type="ARBA" id="ARBA00022723"/>
    </source>
</evidence>
<keyword evidence="5" id="KW-0812">Transmembrane</keyword>
<feature type="domain" description="RING-type" evidence="6">
    <location>
        <begin position="75"/>
        <end position="115"/>
    </location>
</feature>
<dbReference type="InterPro" id="IPR013083">
    <property type="entry name" value="Znf_RING/FYVE/PHD"/>
</dbReference>
<protein>
    <recommendedName>
        <fullName evidence="6">RING-type domain-containing protein</fullName>
    </recommendedName>
</protein>
<evidence type="ECO:0000259" key="6">
    <source>
        <dbReference type="PROSITE" id="PS50089"/>
    </source>
</evidence>
<feature type="transmembrane region" description="Helical" evidence="5">
    <location>
        <begin position="6"/>
        <end position="25"/>
    </location>
</feature>
<keyword evidence="5" id="KW-0472">Membrane</keyword>
<keyword evidence="8" id="KW-1185">Reference proteome</keyword>
<dbReference type="GO" id="GO:0008270">
    <property type="term" value="F:zinc ion binding"/>
    <property type="evidence" value="ECO:0007669"/>
    <property type="project" value="UniProtKB-KW"/>
</dbReference>
<keyword evidence="3" id="KW-0862">Zinc</keyword>
<dbReference type="PANTHER" id="PTHR45969">
    <property type="entry name" value="RING ZINC FINGER PROTEIN-RELATED"/>
    <property type="match status" value="1"/>
</dbReference>
<dbReference type="Pfam" id="PF13639">
    <property type="entry name" value="zf-RING_2"/>
    <property type="match status" value="1"/>
</dbReference>
<accession>A0ABD2NEE3</accession>
<dbReference type="Gene3D" id="3.30.40.10">
    <property type="entry name" value="Zinc/RING finger domain, C3HC4 (zinc finger)"/>
    <property type="match status" value="1"/>
</dbReference>
<evidence type="ECO:0000256" key="5">
    <source>
        <dbReference type="SAM" id="Phobius"/>
    </source>
</evidence>
<dbReference type="SUPFAM" id="SSF57850">
    <property type="entry name" value="RING/U-box"/>
    <property type="match status" value="1"/>
</dbReference>
<dbReference type="SMART" id="SM00184">
    <property type="entry name" value="RING"/>
    <property type="match status" value="1"/>
</dbReference>
<comment type="caution">
    <text evidence="7">The sequence shown here is derived from an EMBL/GenBank/DDBJ whole genome shotgun (WGS) entry which is preliminary data.</text>
</comment>
<dbReference type="InterPro" id="IPR001841">
    <property type="entry name" value="Znf_RING"/>
</dbReference>
<evidence type="ECO:0000313" key="7">
    <source>
        <dbReference type="EMBL" id="KAL3277143.1"/>
    </source>
</evidence>
<dbReference type="Proteomes" id="UP001516400">
    <property type="component" value="Unassembled WGS sequence"/>
</dbReference>
<keyword evidence="2 4" id="KW-0863">Zinc-finger</keyword>
<sequence>MDVRTVSVVAVVVGTAVFALYEFFFKNEGNRQRQHQYSYEGHNNHGTGRPYKANLSRNDEVKERKNCMKRKDDNCAICLDSLLKGVVIGTICDHQFHYKCLTNWLGEMKVCPICRSPISLQDSG</sequence>